<organism evidence="1 2">
    <name type="scientific">Dactylosporangium sucinum</name>
    <dbReference type="NCBI Taxonomy" id="1424081"/>
    <lineage>
        <taxon>Bacteria</taxon>
        <taxon>Bacillati</taxon>
        <taxon>Actinomycetota</taxon>
        <taxon>Actinomycetes</taxon>
        <taxon>Micromonosporales</taxon>
        <taxon>Micromonosporaceae</taxon>
        <taxon>Dactylosporangium</taxon>
    </lineage>
</organism>
<dbReference type="EMBL" id="BMPI01000001">
    <property type="protein sequence ID" value="GGM03113.1"/>
    <property type="molecule type" value="Genomic_DNA"/>
</dbReference>
<comment type="caution">
    <text evidence="1">The sequence shown here is derived from an EMBL/GenBank/DDBJ whole genome shotgun (WGS) entry which is preliminary data.</text>
</comment>
<sequence length="160" mass="16836">METLDDLDEAQLGQVLQHLVSRFDESDDVAITDEEVAAKVAADREFLLELAEARGVRPAAGGDLRGVVAALAAEVPDAAPVVDDAARQVRRLGTLPIGDLAGDILAIAAAAAILRPRLSVKKSNKGEDRSLEVRFDAGGIKSLDAILAAILRYLRQDGSG</sequence>
<gene>
    <name evidence="1" type="ORF">GCM10007977_000610</name>
</gene>
<dbReference type="RefSeq" id="WP_190247623.1">
    <property type="nucleotide sequence ID" value="NZ_BMPI01000001.1"/>
</dbReference>
<evidence type="ECO:0000313" key="2">
    <source>
        <dbReference type="Proteomes" id="UP000642070"/>
    </source>
</evidence>
<reference evidence="1" key="1">
    <citation type="journal article" date="2014" name="Int. J. Syst. Evol. Microbiol.">
        <title>Complete genome sequence of Corynebacterium casei LMG S-19264T (=DSM 44701T), isolated from a smear-ripened cheese.</title>
        <authorList>
            <consortium name="US DOE Joint Genome Institute (JGI-PGF)"/>
            <person name="Walter F."/>
            <person name="Albersmeier A."/>
            <person name="Kalinowski J."/>
            <person name="Ruckert C."/>
        </authorList>
    </citation>
    <scope>NUCLEOTIDE SEQUENCE</scope>
    <source>
        <strain evidence="1">JCM 19831</strain>
    </source>
</reference>
<dbReference type="Proteomes" id="UP000642070">
    <property type="component" value="Unassembled WGS sequence"/>
</dbReference>
<evidence type="ECO:0000313" key="1">
    <source>
        <dbReference type="EMBL" id="GGM03113.1"/>
    </source>
</evidence>
<name>A0A917WFQ1_9ACTN</name>
<keyword evidence="2" id="KW-1185">Reference proteome</keyword>
<proteinExistence type="predicted"/>
<accession>A0A917WFQ1</accession>
<dbReference type="AlphaFoldDB" id="A0A917WFQ1"/>
<protein>
    <submittedName>
        <fullName evidence="1">Uncharacterized protein</fullName>
    </submittedName>
</protein>
<reference evidence="1" key="2">
    <citation type="submission" date="2020-09" db="EMBL/GenBank/DDBJ databases">
        <authorList>
            <person name="Sun Q."/>
            <person name="Ohkuma M."/>
        </authorList>
    </citation>
    <scope>NUCLEOTIDE SEQUENCE</scope>
    <source>
        <strain evidence="1">JCM 19831</strain>
    </source>
</reference>